<evidence type="ECO:0000256" key="2">
    <source>
        <dbReference type="ARBA" id="ARBA00022576"/>
    </source>
</evidence>
<dbReference type="GO" id="GO:0008483">
    <property type="term" value="F:transaminase activity"/>
    <property type="evidence" value="ECO:0007669"/>
    <property type="project" value="UniProtKB-KW"/>
</dbReference>
<protein>
    <submittedName>
        <fullName evidence="6">LL-diaminopimelate aminotransferase apoenzyme</fullName>
    </submittedName>
</protein>
<dbReference type="InterPro" id="IPR015422">
    <property type="entry name" value="PyrdxlP-dep_Trfase_small"/>
</dbReference>
<dbReference type="AlphaFoldDB" id="K1SKI6"/>
<keyword evidence="4" id="KW-0663">Pyridoxal phosphate</keyword>
<evidence type="ECO:0000313" key="6">
    <source>
        <dbReference type="EMBL" id="EKC61062.1"/>
    </source>
</evidence>
<dbReference type="InterPro" id="IPR015424">
    <property type="entry name" value="PyrdxlP-dep_Trfase"/>
</dbReference>
<feature type="domain" description="Aminotransferase class I/classII large" evidence="5">
    <location>
        <begin position="2"/>
        <end position="111"/>
    </location>
</feature>
<keyword evidence="3 6" id="KW-0808">Transferase</keyword>
<evidence type="ECO:0000256" key="4">
    <source>
        <dbReference type="ARBA" id="ARBA00022898"/>
    </source>
</evidence>
<name>K1SKI6_9ZZZZ</name>
<dbReference type="SUPFAM" id="SSF53383">
    <property type="entry name" value="PLP-dependent transferases"/>
    <property type="match status" value="1"/>
</dbReference>
<evidence type="ECO:0000256" key="1">
    <source>
        <dbReference type="ARBA" id="ARBA00001933"/>
    </source>
</evidence>
<evidence type="ECO:0000256" key="3">
    <source>
        <dbReference type="ARBA" id="ARBA00022679"/>
    </source>
</evidence>
<feature type="non-terminal residue" evidence="6">
    <location>
        <position position="1"/>
    </location>
</feature>
<evidence type="ECO:0000259" key="5">
    <source>
        <dbReference type="Pfam" id="PF00155"/>
    </source>
</evidence>
<dbReference type="InterPro" id="IPR019942">
    <property type="entry name" value="DapL/ALD1"/>
</dbReference>
<dbReference type="PANTHER" id="PTHR43144">
    <property type="entry name" value="AMINOTRANSFERASE"/>
    <property type="match status" value="1"/>
</dbReference>
<comment type="cofactor">
    <cofactor evidence="1">
        <name>pyridoxal 5'-phosphate</name>
        <dbReference type="ChEBI" id="CHEBI:597326"/>
    </cofactor>
</comment>
<sequence>VSYPVQRAAEAVFTEEGYKQTRATIAYYMQNAKVMSETFDELGIKYTGGKNSPYIWFKCPDGMDSWTFFDKLLNEAEVVGTPGAGFGKNGDGWFRLTAFGTHENTVEAMQRVKKLLSK</sequence>
<dbReference type="Gene3D" id="3.90.1150.10">
    <property type="entry name" value="Aspartate Aminotransferase, domain 1"/>
    <property type="match status" value="1"/>
</dbReference>
<proteinExistence type="predicted"/>
<dbReference type="InterPro" id="IPR004839">
    <property type="entry name" value="Aminotransferase_I/II_large"/>
</dbReference>
<comment type="caution">
    <text evidence="6">The sequence shown here is derived from an EMBL/GenBank/DDBJ whole genome shotgun (WGS) entry which is preliminary data.</text>
</comment>
<dbReference type="EMBL" id="AJWZ01005983">
    <property type="protein sequence ID" value="EKC61062.1"/>
    <property type="molecule type" value="Genomic_DNA"/>
</dbReference>
<organism evidence="6">
    <name type="scientific">human gut metagenome</name>
    <dbReference type="NCBI Taxonomy" id="408170"/>
    <lineage>
        <taxon>unclassified sequences</taxon>
        <taxon>metagenomes</taxon>
        <taxon>organismal metagenomes</taxon>
    </lineage>
</organism>
<gene>
    <name evidence="6" type="ORF">OBE_08669</name>
</gene>
<dbReference type="GO" id="GO:0030170">
    <property type="term" value="F:pyridoxal phosphate binding"/>
    <property type="evidence" value="ECO:0007669"/>
    <property type="project" value="InterPro"/>
</dbReference>
<dbReference type="Pfam" id="PF00155">
    <property type="entry name" value="Aminotran_1_2"/>
    <property type="match status" value="1"/>
</dbReference>
<reference evidence="6" key="1">
    <citation type="journal article" date="2013" name="Environ. Microbiol.">
        <title>Microbiota from the distal guts of lean and obese adolescents exhibit partial functional redundancy besides clear differences in community structure.</title>
        <authorList>
            <person name="Ferrer M."/>
            <person name="Ruiz A."/>
            <person name="Lanza F."/>
            <person name="Haange S.B."/>
            <person name="Oberbach A."/>
            <person name="Till H."/>
            <person name="Bargiela R."/>
            <person name="Campoy C."/>
            <person name="Segura M.T."/>
            <person name="Richter M."/>
            <person name="von Bergen M."/>
            <person name="Seifert J."/>
            <person name="Suarez A."/>
        </authorList>
    </citation>
    <scope>NUCLEOTIDE SEQUENCE</scope>
</reference>
<accession>K1SKI6</accession>
<keyword evidence="2 6" id="KW-0032">Aminotransferase</keyword>